<comment type="caution">
    <text evidence="1">The sequence shown here is derived from an EMBL/GenBank/DDBJ whole genome shotgun (WGS) entry which is preliminary data.</text>
</comment>
<dbReference type="OrthoDB" id="9990982at2759"/>
<feature type="non-terminal residue" evidence="1">
    <location>
        <position position="1"/>
    </location>
</feature>
<accession>A0A8J2KUU7</accession>
<protein>
    <submittedName>
        <fullName evidence="1">Uncharacterized protein</fullName>
    </submittedName>
</protein>
<dbReference type="EMBL" id="CAJVCH010530702">
    <property type="protein sequence ID" value="CAG7823824.1"/>
    <property type="molecule type" value="Genomic_DNA"/>
</dbReference>
<sequence length="48" mass="5435">QVCNGWPDCPGGDDELNCPCNTTQFPCRTLENVCVPWNLRCNCFPDCR</sequence>
<evidence type="ECO:0000313" key="1">
    <source>
        <dbReference type="EMBL" id="CAG7823824.1"/>
    </source>
</evidence>
<dbReference type="AlphaFoldDB" id="A0A8J2KUU7"/>
<reference evidence="1" key="1">
    <citation type="submission" date="2021-06" db="EMBL/GenBank/DDBJ databases">
        <authorList>
            <person name="Hodson N. C."/>
            <person name="Mongue J. A."/>
            <person name="Jaron S. K."/>
        </authorList>
    </citation>
    <scope>NUCLEOTIDE SEQUENCE</scope>
</reference>
<proteinExistence type="predicted"/>
<name>A0A8J2KUU7_9HEXA</name>
<keyword evidence="2" id="KW-1185">Reference proteome</keyword>
<evidence type="ECO:0000313" key="2">
    <source>
        <dbReference type="Proteomes" id="UP000708208"/>
    </source>
</evidence>
<gene>
    <name evidence="1" type="ORF">AFUS01_LOCUS34016</name>
</gene>
<organism evidence="1 2">
    <name type="scientific">Allacma fusca</name>
    <dbReference type="NCBI Taxonomy" id="39272"/>
    <lineage>
        <taxon>Eukaryota</taxon>
        <taxon>Metazoa</taxon>
        <taxon>Ecdysozoa</taxon>
        <taxon>Arthropoda</taxon>
        <taxon>Hexapoda</taxon>
        <taxon>Collembola</taxon>
        <taxon>Symphypleona</taxon>
        <taxon>Sminthuridae</taxon>
        <taxon>Allacma</taxon>
    </lineage>
</organism>
<dbReference type="Proteomes" id="UP000708208">
    <property type="component" value="Unassembled WGS sequence"/>
</dbReference>